<keyword evidence="2" id="KW-1185">Reference proteome</keyword>
<gene>
    <name evidence="1" type="ORF">AMPC_18390</name>
</gene>
<evidence type="ECO:0000313" key="2">
    <source>
        <dbReference type="Proteomes" id="UP001162734"/>
    </source>
</evidence>
<evidence type="ECO:0000313" key="1">
    <source>
        <dbReference type="EMBL" id="BDG08726.1"/>
    </source>
</evidence>
<reference evidence="2" key="1">
    <citation type="journal article" date="2022" name="Int. J. Syst. Evol. Microbiol.">
        <title>Anaeromyxobacter oryzae sp. nov., Anaeromyxobacter diazotrophicus sp. nov. and Anaeromyxobacter paludicola sp. nov., isolated from paddy soils.</title>
        <authorList>
            <person name="Itoh H."/>
            <person name="Xu Z."/>
            <person name="Mise K."/>
            <person name="Masuda Y."/>
            <person name="Ushijima N."/>
            <person name="Hayakawa C."/>
            <person name="Shiratori Y."/>
            <person name="Senoo K."/>
        </authorList>
    </citation>
    <scope>NUCLEOTIDE SEQUENCE [LARGE SCALE GENOMIC DNA]</scope>
    <source>
        <strain evidence="2">Red630</strain>
    </source>
</reference>
<protein>
    <submittedName>
        <fullName evidence="1">Uncharacterized protein</fullName>
    </submittedName>
</protein>
<organism evidence="1 2">
    <name type="scientific">Anaeromyxobacter paludicola</name>
    <dbReference type="NCBI Taxonomy" id="2918171"/>
    <lineage>
        <taxon>Bacteria</taxon>
        <taxon>Pseudomonadati</taxon>
        <taxon>Myxococcota</taxon>
        <taxon>Myxococcia</taxon>
        <taxon>Myxococcales</taxon>
        <taxon>Cystobacterineae</taxon>
        <taxon>Anaeromyxobacteraceae</taxon>
        <taxon>Anaeromyxobacter</taxon>
    </lineage>
</organism>
<accession>A0ABM7XA49</accession>
<proteinExistence type="predicted"/>
<name>A0ABM7XA49_9BACT</name>
<dbReference type="EMBL" id="AP025592">
    <property type="protein sequence ID" value="BDG08726.1"/>
    <property type="molecule type" value="Genomic_DNA"/>
</dbReference>
<sequence length="84" mass="9192">MMKRPAGAPAGQAGCYPAEVIWHLLVDGAPACAADWLPAEERLEFPLCGSRDRQRLEDWAAFLRARHAGQSFEVRPGGCDVRGE</sequence>
<dbReference type="Proteomes" id="UP001162734">
    <property type="component" value="Chromosome"/>
</dbReference>